<proteinExistence type="inferred from homology"/>
<keyword evidence="4" id="KW-0233">DNA recombination</keyword>
<name>A0A1W1VWZ6_9FIRM</name>
<organism evidence="7 8">
    <name type="scientific">Thermanaeromonas toyohensis ToBE</name>
    <dbReference type="NCBI Taxonomy" id="698762"/>
    <lineage>
        <taxon>Bacteria</taxon>
        <taxon>Bacillati</taxon>
        <taxon>Bacillota</taxon>
        <taxon>Clostridia</taxon>
        <taxon>Neomoorellales</taxon>
        <taxon>Neomoorellaceae</taxon>
        <taxon>Thermanaeromonas</taxon>
    </lineage>
</organism>
<evidence type="ECO:0000256" key="2">
    <source>
        <dbReference type="ARBA" id="ARBA00009840"/>
    </source>
</evidence>
<comment type="function">
    <text evidence="1">Involved in DNA recombination.</text>
</comment>
<feature type="coiled-coil region" evidence="5">
    <location>
        <begin position="102"/>
        <end position="150"/>
    </location>
</feature>
<dbReference type="STRING" id="698762.SAMN00808754_2004"/>
<protein>
    <submittedName>
        <fullName evidence="7">DNA recombination protein RmuC</fullName>
    </submittedName>
</protein>
<evidence type="ECO:0000256" key="3">
    <source>
        <dbReference type="ARBA" id="ARBA00023054"/>
    </source>
</evidence>
<dbReference type="Proteomes" id="UP000192569">
    <property type="component" value="Chromosome I"/>
</dbReference>
<gene>
    <name evidence="7" type="ORF">SAMN00808754_2004</name>
</gene>
<dbReference type="PANTHER" id="PTHR30563">
    <property type="entry name" value="DNA RECOMBINATION PROTEIN RMUC"/>
    <property type="match status" value="1"/>
</dbReference>
<dbReference type="EMBL" id="LT838272">
    <property type="protein sequence ID" value="SMB97875.1"/>
    <property type="molecule type" value="Genomic_DNA"/>
</dbReference>
<sequence length="404" mass="45427">MEIGEFGLSFVLGFLVGGLFALITSLKRLEKERVARVQAETLLAQTQKLEERFTAYFKSLAAEALKNNSESFITLAKQILDKEILAAQGELSHRQQAIEALLTPLRETLERYQKGLQELENARQQAYGNLSRQLEELGKAQEALQKETQRLVSALRTPKVRGRWGEITLQRVIELAGLSPYCDFAVQTTSNDSRLRPDLIIYLPNNRVIIVDAKTPLDAYLEAIEAEEESSRKEALARYAQAVKSSISQLSSKEYQSQFNSLDFVILFLPGESYFAAAVEQVPGLIEEALQKRVLMATPITLVALLKAVALGWQQRQATENAEKVIQTGQELFERASAFAEHLEEIHRGLKLAVNAYNAAVGSWQSRLLPSARRLKELGLARLQREIKELTEVDTVPRDLPKMY</sequence>
<dbReference type="Pfam" id="PF02646">
    <property type="entry name" value="RmuC"/>
    <property type="match status" value="1"/>
</dbReference>
<dbReference type="AlphaFoldDB" id="A0A1W1VWZ6"/>
<reference evidence="7 8" key="1">
    <citation type="submission" date="2017-04" db="EMBL/GenBank/DDBJ databases">
        <authorList>
            <person name="Afonso C.L."/>
            <person name="Miller P.J."/>
            <person name="Scott M.A."/>
            <person name="Spackman E."/>
            <person name="Goraichik I."/>
            <person name="Dimitrov K.M."/>
            <person name="Suarez D.L."/>
            <person name="Swayne D.E."/>
        </authorList>
    </citation>
    <scope>NUCLEOTIDE SEQUENCE [LARGE SCALE GENOMIC DNA]</scope>
    <source>
        <strain evidence="7 8">ToBE</strain>
    </source>
</reference>
<evidence type="ECO:0000313" key="7">
    <source>
        <dbReference type="EMBL" id="SMB97875.1"/>
    </source>
</evidence>
<dbReference type="RefSeq" id="WP_084665581.1">
    <property type="nucleotide sequence ID" value="NZ_LT838272.1"/>
</dbReference>
<evidence type="ECO:0000256" key="6">
    <source>
        <dbReference type="SAM" id="Phobius"/>
    </source>
</evidence>
<feature type="transmembrane region" description="Helical" evidence="6">
    <location>
        <begin position="6"/>
        <end position="26"/>
    </location>
</feature>
<keyword evidence="6" id="KW-0812">Transmembrane</keyword>
<dbReference type="GO" id="GO:0006310">
    <property type="term" value="P:DNA recombination"/>
    <property type="evidence" value="ECO:0007669"/>
    <property type="project" value="UniProtKB-KW"/>
</dbReference>
<dbReference type="InterPro" id="IPR003798">
    <property type="entry name" value="DNA_recombination_RmuC"/>
</dbReference>
<evidence type="ECO:0000313" key="8">
    <source>
        <dbReference type="Proteomes" id="UP000192569"/>
    </source>
</evidence>
<keyword evidence="3 5" id="KW-0175">Coiled coil</keyword>
<comment type="similarity">
    <text evidence="2">Belongs to the RmuC family.</text>
</comment>
<keyword evidence="6" id="KW-1133">Transmembrane helix</keyword>
<dbReference type="PANTHER" id="PTHR30563:SF0">
    <property type="entry name" value="DNA RECOMBINATION PROTEIN RMUC"/>
    <property type="match status" value="1"/>
</dbReference>
<evidence type="ECO:0000256" key="4">
    <source>
        <dbReference type="ARBA" id="ARBA00023172"/>
    </source>
</evidence>
<keyword evidence="6" id="KW-0472">Membrane</keyword>
<evidence type="ECO:0000256" key="5">
    <source>
        <dbReference type="SAM" id="Coils"/>
    </source>
</evidence>
<accession>A0A1W1VWZ6</accession>
<evidence type="ECO:0000256" key="1">
    <source>
        <dbReference type="ARBA" id="ARBA00003416"/>
    </source>
</evidence>
<keyword evidence="8" id="KW-1185">Reference proteome</keyword>
<dbReference type="OrthoDB" id="370725at2"/>